<evidence type="ECO:0000256" key="1">
    <source>
        <dbReference type="ARBA" id="ARBA00000085"/>
    </source>
</evidence>
<dbReference type="SMART" id="SM00091">
    <property type="entry name" value="PAS"/>
    <property type="match status" value="1"/>
</dbReference>
<dbReference type="Pfam" id="PF00512">
    <property type="entry name" value="HisKA"/>
    <property type="match status" value="1"/>
</dbReference>
<evidence type="ECO:0000259" key="11">
    <source>
        <dbReference type="PROSITE" id="PS50110"/>
    </source>
</evidence>
<feature type="domain" description="Response regulatory" evidence="11">
    <location>
        <begin position="705"/>
        <end position="821"/>
    </location>
</feature>
<dbReference type="Proteomes" id="UP000292307">
    <property type="component" value="Chromosome"/>
</dbReference>
<dbReference type="PROSITE" id="PS50110">
    <property type="entry name" value="RESPONSE_REGULATORY"/>
    <property type="match status" value="1"/>
</dbReference>
<dbReference type="InterPro" id="IPR029016">
    <property type="entry name" value="GAF-like_dom_sf"/>
</dbReference>
<evidence type="ECO:0000256" key="6">
    <source>
        <dbReference type="ARBA" id="ARBA00022777"/>
    </source>
</evidence>
<evidence type="ECO:0000256" key="5">
    <source>
        <dbReference type="ARBA" id="ARBA00022679"/>
    </source>
</evidence>
<keyword evidence="8" id="KW-0472">Membrane</keyword>
<dbReference type="Gene3D" id="1.10.287.130">
    <property type="match status" value="1"/>
</dbReference>
<dbReference type="SMART" id="SM00388">
    <property type="entry name" value="HisKA"/>
    <property type="match status" value="1"/>
</dbReference>
<evidence type="ECO:0000259" key="10">
    <source>
        <dbReference type="PROSITE" id="PS50109"/>
    </source>
</evidence>
<reference evidence="13 14" key="2">
    <citation type="submission" date="2019-02" db="EMBL/GenBank/DDBJ databases">
        <title>Draft Genome Sequences of Six Type Strains of the Genus Massilia.</title>
        <authorList>
            <person name="Miess H."/>
            <person name="Frediansyhah A."/>
            <person name="Gross H."/>
        </authorList>
    </citation>
    <scope>NUCLEOTIDE SEQUENCE [LARGE SCALE GENOMIC DNA]</scope>
    <source>
        <strain evidence="13 14">DSM 17472</strain>
    </source>
</reference>
<feature type="modified residue" description="4-aspartylphosphate" evidence="9">
    <location>
        <position position="754"/>
    </location>
</feature>
<dbReference type="InterPro" id="IPR003018">
    <property type="entry name" value="GAF"/>
</dbReference>
<dbReference type="PRINTS" id="PR00344">
    <property type="entry name" value="BCTRLSENSOR"/>
</dbReference>
<dbReference type="PROSITE" id="PS50109">
    <property type="entry name" value="HIS_KIN"/>
    <property type="match status" value="1"/>
</dbReference>
<dbReference type="OrthoDB" id="9087351at2"/>
<dbReference type="InterPro" id="IPR004358">
    <property type="entry name" value="Sig_transdc_His_kin-like_C"/>
</dbReference>
<dbReference type="SUPFAM" id="SSF55785">
    <property type="entry name" value="PYP-like sensor domain (PAS domain)"/>
    <property type="match status" value="1"/>
</dbReference>
<evidence type="ECO:0000313" key="14">
    <source>
        <dbReference type="Proteomes" id="UP000292307"/>
    </source>
</evidence>
<dbReference type="SUPFAM" id="SSF55874">
    <property type="entry name" value="ATPase domain of HSP90 chaperone/DNA topoisomerase II/histidine kinase"/>
    <property type="match status" value="1"/>
</dbReference>
<dbReference type="InterPro" id="IPR013656">
    <property type="entry name" value="PAS_4"/>
</dbReference>
<evidence type="ECO:0000256" key="4">
    <source>
        <dbReference type="ARBA" id="ARBA00022553"/>
    </source>
</evidence>
<dbReference type="InterPro" id="IPR003594">
    <property type="entry name" value="HATPase_dom"/>
</dbReference>
<evidence type="ECO:0000313" key="13">
    <source>
        <dbReference type="EMBL" id="QBI02605.1"/>
    </source>
</evidence>
<dbReference type="CDD" id="cd17580">
    <property type="entry name" value="REC_2_DhkD-like"/>
    <property type="match status" value="1"/>
</dbReference>
<dbReference type="AlphaFoldDB" id="A0A411X157"/>
<keyword evidence="6" id="KW-0418">Kinase</keyword>
<proteinExistence type="predicted"/>
<feature type="domain" description="Histidine kinase" evidence="10">
    <location>
        <begin position="463"/>
        <end position="681"/>
    </location>
</feature>
<dbReference type="PANTHER" id="PTHR43547">
    <property type="entry name" value="TWO-COMPONENT HISTIDINE KINASE"/>
    <property type="match status" value="1"/>
</dbReference>
<evidence type="ECO:0000256" key="3">
    <source>
        <dbReference type="ARBA" id="ARBA00012438"/>
    </source>
</evidence>
<dbReference type="FunFam" id="1.10.287.130:FF:000001">
    <property type="entry name" value="Two-component sensor histidine kinase"/>
    <property type="match status" value="1"/>
</dbReference>
<comment type="catalytic activity">
    <reaction evidence="1">
        <text>ATP + protein L-histidine = ADP + protein N-phospho-L-histidine.</text>
        <dbReference type="EC" id="2.7.13.3"/>
    </reaction>
</comment>
<dbReference type="Pfam" id="PF08448">
    <property type="entry name" value="PAS_4"/>
    <property type="match status" value="1"/>
</dbReference>
<protein>
    <recommendedName>
        <fullName evidence="3">histidine kinase</fullName>
        <ecNumber evidence="3">2.7.13.3</ecNumber>
    </recommendedName>
</protein>
<dbReference type="Gene3D" id="3.40.50.2300">
    <property type="match status" value="1"/>
</dbReference>
<dbReference type="SMART" id="SM00448">
    <property type="entry name" value="REC"/>
    <property type="match status" value="1"/>
</dbReference>
<dbReference type="Pfam" id="PF02518">
    <property type="entry name" value="HATPase_c"/>
    <property type="match status" value="1"/>
</dbReference>
<dbReference type="InterPro" id="IPR000014">
    <property type="entry name" value="PAS"/>
</dbReference>
<dbReference type="SUPFAM" id="SSF52172">
    <property type="entry name" value="CheY-like"/>
    <property type="match status" value="1"/>
</dbReference>
<reference evidence="12" key="1">
    <citation type="journal article" date="2014" name="Int. J. Syst. Evol. Microbiol.">
        <title>Complete genome sequence of Corynebacterium casei LMG S-19264T (=DSM 44701T), isolated from a smear-ripened cheese.</title>
        <authorList>
            <consortium name="US DOE Joint Genome Institute (JGI-PGF)"/>
            <person name="Walter F."/>
            <person name="Albersmeier A."/>
            <person name="Kalinowski J."/>
            <person name="Ruckert C."/>
        </authorList>
    </citation>
    <scope>NUCLEOTIDE SEQUENCE</scope>
    <source>
        <strain evidence="12">KCTC 12343</strain>
    </source>
</reference>
<dbReference type="SUPFAM" id="SSF47384">
    <property type="entry name" value="Homodimeric domain of signal transducing histidine kinase"/>
    <property type="match status" value="1"/>
</dbReference>
<dbReference type="InterPro" id="IPR001789">
    <property type="entry name" value="Sig_transdc_resp-reg_receiver"/>
</dbReference>
<evidence type="ECO:0000256" key="2">
    <source>
        <dbReference type="ARBA" id="ARBA00004429"/>
    </source>
</evidence>
<evidence type="ECO:0000313" key="12">
    <source>
        <dbReference type="EMBL" id="GGY41410.1"/>
    </source>
</evidence>
<dbReference type="GO" id="GO:0005886">
    <property type="term" value="C:plasma membrane"/>
    <property type="evidence" value="ECO:0007669"/>
    <property type="project" value="UniProtKB-SubCell"/>
</dbReference>
<evidence type="ECO:0000256" key="9">
    <source>
        <dbReference type="PROSITE-ProRule" id="PRU00169"/>
    </source>
</evidence>
<dbReference type="NCBIfam" id="TIGR00229">
    <property type="entry name" value="sensory_box"/>
    <property type="match status" value="1"/>
</dbReference>
<dbReference type="GO" id="GO:0000155">
    <property type="term" value="F:phosphorelay sensor kinase activity"/>
    <property type="evidence" value="ECO:0007669"/>
    <property type="project" value="InterPro"/>
</dbReference>
<dbReference type="RefSeq" id="WP_131146716.1">
    <property type="nucleotide sequence ID" value="NZ_BMWV01000005.1"/>
</dbReference>
<dbReference type="Gene3D" id="3.30.565.10">
    <property type="entry name" value="Histidine kinase-like ATPase, C-terminal domain"/>
    <property type="match status" value="1"/>
</dbReference>
<reference evidence="12" key="3">
    <citation type="submission" date="2022-12" db="EMBL/GenBank/DDBJ databases">
        <authorList>
            <person name="Sun Q."/>
            <person name="Kim S."/>
        </authorList>
    </citation>
    <scope>NUCLEOTIDE SEQUENCE</scope>
    <source>
        <strain evidence="12">KCTC 12343</strain>
    </source>
</reference>
<keyword evidence="4 9" id="KW-0597">Phosphoprotein</keyword>
<dbReference type="InterPro" id="IPR011006">
    <property type="entry name" value="CheY-like_superfamily"/>
</dbReference>
<evidence type="ECO:0000313" key="15">
    <source>
        <dbReference type="Proteomes" id="UP000628442"/>
    </source>
</evidence>
<dbReference type="InterPro" id="IPR036890">
    <property type="entry name" value="HATPase_C_sf"/>
</dbReference>
<keyword evidence="5" id="KW-0808">Transferase</keyword>
<dbReference type="Proteomes" id="UP000628442">
    <property type="component" value="Unassembled WGS sequence"/>
</dbReference>
<dbReference type="Gene3D" id="3.30.450.40">
    <property type="match status" value="1"/>
</dbReference>
<dbReference type="Pfam" id="PF00072">
    <property type="entry name" value="Response_reg"/>
    <property type="match status" value="1"/>
</dbReference>
<dbReference type="EC" id="2.7.13.3" evidence="3"/>
<evidence type="ECO:0000256" key="7">
    <source>
        <dbReference type="ARBA" id="ARBA00023012"/>
    </source>
</evidence>
<dbReference type="Gene3D" id="3.30.450.20">
    <property type="entry name" value="PAS domain"/>
    <property type="match status" value="2"/>
</dbReference>
<dbReference type="SMART" id="SM00387">
    <property type="entry name" value="HATPase_c"/>
    <property type="match status" value="1"/>
</dbReference>
<gene>
    <name evidence="13" type="ORF">EYF70_18460</name>
    <name evidence="12" type="ORF">GCM10007387_24180</name>
</gene>
<dbReference type="InterPro" id="IPR003661">
    <property type="entry name" value="HisK_dim/P_dom"/>
</dbReference>
<dbReference type="SMART" id="SM00065">
    <property type="entry name" value="GAF"/>
    <property type="match status" value="1"/>
</dbReference>
<keyword evidence="14" id="KW-1185">Reference proteome</keyword>
<name>A0A411X157_9BURK</name>
<dbReference type="CDD" id="cd00130">
    <property type="entry name" value="PAS"/>
    <property type="match status" value="1"/>
</dbReference>
<dbReference type="CDD" id="cd00082">
    <property type="entry name" value="HisKA"/>
    <property type="match status" value="1"/>
</dbReference>
<dbReference type="EMBL" id="CP036401">
    <property type="protein sequence ID" value="QBI02605.1"/>
    <property type="molecule type" value="Genomic_DNA"/>
</dbReference>
<dbReference type="EMBL" id="BMWV01000005">
    <property type="protein sequence ID" value="GGY41410.1"/>
    <property type="molecule type" value="Genomic_DNA"/>
</dbReference>
<dbReference type="SUPFAM" id="SSF55781">
    <property type="entry name" value="GAF domain-like"/>
    <property type="match status" value="1"/>
</dbReference>
<dbReference type="InterPro" id="IPR036097">
    <property type="entry name" value="HisK_dim/P_sf"/>
</dbReference>
<dbReference type="FunFam" id="3.30.565.10:FF:000006">
    <property type="entry name" value="Sensor histidine kinase WalK"/>
    <property type="match status" value="1"/>
</dbReference>
<dbReference type="Pfam" id="PF01590">
    <property type="entry name" value="GAF"/>
    <property type="match status" value="1"/>
</dbReference>
<evidence type="ECO:0000256" key="8">
    <source>
        <dbReference type="ARBA" id="ARBA00023136"/>
    </source>
</evidence>
<dbReference type="InterPro" id="IPR005467">
    <property type="entry name" value="His_kinase_dom"/>
</dbReference>
<organism evidence="12 15">
    <name type="scientific">Pseudoduganella albidiflava</name>
    <dbReference type="NCBI Taxonomy" id="321983"/>
    <lineage>
        <taxon>Bacteria</taxon>
        <taxon>Pseudomonadati</taxon>
        <taxon>Pseudomonadota</taxon>
        <taxon>Betaproteobacteria</taxon>
        <taxon>Burkholderiales</taxon>
        <taxon>Oxalobacteraceae</taxon>
        <taxon>Telluria group</taxon>
        <taxon>Pseudoduganella</taxon>
    </lineage>
</organism>
<accession>A0A411X157</accession>
<dbReference type="PANTHER" id="PTHR43547:SF2">
    <property type="entry name" value="HYBRID SIGNAL TRANSDUCTION HISTIDINE KINASE C"/>
    <property type="match status" value="1"/>
</dbReference>
<dbReference type="InterPro" id="IPR035965">
    <property type="entry name" value="PAS-like_dom_sf"/>
</dbReference>
<comment type="subcellular location">
    <subcellularLocation>
        <location evidence="2">Cell inner membrane</location>
        <topology evidence="2">Multi-pass membrane protein</topology>
    </subcellularLocation>
</comment>
<keyword evidence="7" id="KW-0902">Two-component regulatory system</keyword>
<sequence length="825" mass="89901">MENPPAFRPSFAGEGVVRALLRARDWSNFPYGQPEAWPREIRSTIEMVLDAAAPTAFYWGPDCLYFYNDAYLHVLGDKHPAALATPFWGSWEELREGFAPILAEALAGKACNLTDIRFTVVRNGVPETAYFSYALYPVFGARGEVAGILNPAVDSTAAMVSNRRREFQLRLGDLIRELTDPGDVVAGASALLGEYMGVDRVVYLTVDDAGEAGSIGRDWSNGHLPSMAGVTVRLDDYGAFAAQGARAGRHLIISDVVADERSAPFAHAYAALGVRAVLAIPLLKNGRLRVILSAHDSAPHVWTKAQIGMAEDMLERTWSAVENVGAQAELRRERDQSEYIFDNMAEGFAMLDTAWRIVRMNGEGLRLTHKTAADVIGRSHWEVWPGLLGTPLEALYRQVMDDCRSGVIEVPCATPQGEIWMEVRAYPALDGGLAVFFRDVTARRKSDEKLRETDRRKDEFLAMLAHELRNPLAPISAAAELLQLGKVDEARMRQTSQVIGRQVRHMTSLVDDLLDVSRVTRGLVELDMQPIDIHRIVTDAIEQVTPLIRTRRHHLGLELTPDIPLVSGDRNRLVQVFANLLNNAAKYTPEGGHIGLRTEVRPDHVLFHITDTGIGMAPSLAARAFDLFSQAERSSDRSLGGLGLGLALVKSLVHLHRGTVTCSSPGLGQGSRFTVCLPRLAAQEEQAAAPPQEAPRPRSGGPALRIMVVDDNADAASVLAMLLESARHEVIVEYDASEALALSAASGCDVFLLDIGLPGMDGNELARRLRAQPETAHAVLVAITGYGLQSDRIQTAAAGFDHHLVKPVDIDDLFAILANVGQPGG</sequence>